<comment type="caution">
    <text evidence="3">The sequence shown here is derived from an EMBL/GenBank/DDBJ whole genome shotgun (WGS) entry which is preliminary data.</text>
</comment>
<gene>
    <name evidence="3" type="ORF">ATO9_06275</name>
</gene>
<feature type="region of interest" description="Disordered" evidence="1">
    <location>
        <begin position="55"/>
        <end position="109"/>
    </location>
</feature>
<reference evidence="3 4" key="1">
    <citation type="journal article" date="2015" name="Antonie Van Leeuwenhoek">
        <title>Pseudooceanicola atlanticus gen. nov. sp. nov., isolated from surface seawater of the Atlantic Ocean and reclassification of Oceanicola batsensis, Oceanicola marinus, Oceanicola nitratireducens, Oceanicola nanhaiensis, Oceanicola antarcticus and Oceanicola flagellatus, as Pseudooceanicola batsensis comb. nov., Pseudooceanicola marinus comb. nov., Pseudooceanicola nitratireducens comb. nov., Pseudooceanicola nanhaiensis comb. nov., Pseudooceanicola antarcticus comb. nov., and Pseudooceanicola flagellatus comb. nov.</title>
        <authorList>
            <person name="Lai Q."/>
            <person name="Li G."/>
            <person name="Liu X."/>
            <person name="Du Y."/>
            <person name="Sun F."/>
            <person name="Shao Z."/>
        </authorList>
    </citation>
    <scope>NUCLEOTIDE SEQUENCE [LARGE SCALE GENOMIC DNA]</scope>
    <source>
        <strain evidence="3 4">22II-s11g</strain>
    </source>
</reference>
<evidence type="ECO:0000313" key="3">
    <source>
        <dbReference type="EMBL" id="KGM49621.1"/>
    </source>
</evidence>
<dbReference type="RefSeq" id="WP_043746786.1">
    <property type="nucleotide sequence ID" value="NZ_AQQX01000002.1"/>
</dbReference>
<feature type="domain" description="4-fold beta flower" evidence="2">
    <location>
        <begin position="2"/>
        <end position="118"/>
    </location>
</feature>
<evidence type="ECO:0000256" key="1">
    <source>
        <dbReference type="SAM" id="MobiDB-lite"/>
    </source>
</evidence>
<evidence type="ECO:0000313" key="4">
    <source>
        <dbReference type="Proteomes" id="UP000030004"/>
    </source>
</evidence>
<evidence type="ECO:0000259" key="2">
    <source>
        <dbReference type="Pfam" id="PF21784"/>
    </source>
</evidence>
<dbReference type="STRING" id="1461694.ATO9_06275"/>
<dbReference type="eggNOG" id="ENOG50336NM">
    <property type="taxonomic scope" value="Bacteria"/>
</dbReference>
<proteinExistence type="predicted"/>
<name>A0A0A0EF62_9RHOB</name>
<dbReference type="InterPro" id="IPR048911">
    <property type="entry name" value="Bflower"/>
</dbReference>
<feature type="compositionally biased region" description="Pro residues" evidence="1">
    <location>
        <begin position="75"/>
        <end position="84"/>
    </location>
</feature>
<protein>
    <recommendedName>
        <fullName evidence="2">4-fold beta flower domain-containing protein</fullName>
    </recommendedName>
</protein>
<dbReference type="OrthoDB" id="8447532at2"/>
<dbReference type="AlphaFoldDB" id="A0A0A0EF62"/>
<accession>A0A0A0EF62</accession>
<keyword evidence="4" id="KW-1185">Reference proteome</keyword>
<dbReference type="Pfam" id="PF21784">
    <property type="entry name" value="Bflower"/>
    <property type="match status" value="1"/>
</dbReference>
<organism evidence="3 4">
    <name type="scientific">Pseudooceanicola atlanticus</name>
    <dbReference type="NCBI Taxonomy" id="1461694"/>
    <lineage>
        <taxon>Bacteria</taxon>
        <taxon>Pseudomonadati</taxon>
        <taxon>Pseudomonadota</taxon>
        <taxon>Alphaproteobacteria</taxon>
        <taxon>Rhodobacterales</taxon>
        <taxon>Paracoccaceae</taxon>
        <taxon>Pseudooceanicola</taxon>
    </lineage>
</organism>
<sequence length="121" mass="13767">MDPLFDRFGRLVAWLRGDNIFDPEMNWVAFRSSGNLFSRTSVAWLGPVDGDTIYDRKGRPVALTDGATPDRRDTPVPPPRPASPLMPQRPLATTQHRRPTRPIPVNAPWSDLSWSQYVNQR</sequence>
<dbReference type="EMBL" id="AQQX01000002">
    <property type="protein sequence ID" value="KGM49621.1"/>
    <property type="molecule type" value="Genomic_DNA"/>
</dbReference>
<dbReference type="Proteomes" id="UP000030004">
    <property type="component" value="Unassembled WGS sequence"/>
</dbReference>